<sequence>MFLLICRQLLEELGLGLCRPHPGISYRFSICLIDDGLVVGFQFLFGDGGGFFTGGLGYRPLSPIHGAVV</sequence>
<reference evidence="1" key="1">
    <citation type="submission" date="2019-12" db="EMBL/GenBank/DDBJ databases">
        <title>An insight into the sialome of adult female Ixodes ricinus ticks feeding for 6 days.</title>
        <authorList>
            <person name="Perner J."/>
            <person name="Ribeiro J.M.C."/>
        </authorList>
    </citation>
    <scope>NUCLEOTIDE SEQUENCE</scope>
    <source>
        <strain evidence="1">Semi-engorged</strain>
        <tissue evidence="1">Salivary glands</tissue>
    </source>
</reference>
<name>A0A6B0U2A6_IXORI</name>
<proteinExistence type="predicted"/>
<accession>A0A6B0U2A6</accession>
<protein>
    <submittedName>
        <fullName evidence="1">Putative secreted protein</fullName>
    </submittedName>
</protein>
<dbReference type="EMBL" id="GIFC01000413">
    <property type="protein sequence ID" value="MXU82496.1"/>
    <property type="molecule type" value="Transcribed_RNA"/>
</dbReference>
<organism evidence="1">
    <name type="scientific">Ixodes ricinus</name>
    <name type="common">Common tick</name>
    <name type="synonym">Acarus ricinus</name>
    <dbReference type="NCBI Taxonomy" id="34613"/>
    <lineage>
        <taxon>Eukaryota</taxon>
        <taxon>Metazoa</taxon>
        <taxon>Ecdysozoa</taxon>
        <taxon>Arthropoda</taxon>
        <taxon>Chelicerata</taxon>
        <taxon>Arachnida</taxon>
        <taxon>Acari</taxon>
        <taxon>Parasitiformes</taxon>
        <taxon>Ixodida</taxon>
        <taxon>Ixodoidea</taxon>
        <taxon>Ixodidae</taxon>
        <taxon>Ixodinae</taxon>
        <taxon>Ixodes</taxon>
    </lineage>
</organism>
<dbReference type="AlphaFoldDB" id="A0A6B0U2A6"/>
<evidence type="ECO:0000313" key="1">
    <source>
        <dbReference type="EMBL" id="MXU82496.1"/>
    </source>
</evidence>